<keyword evidence="4 9" id="KW-0812">Transmembrane</keyword>
<comment type="subcellular location">
    <subcellularLocation>
        <location evidence="1">Cell membrane</location>
        <topology evidence="1">Multi-pass membrane protein</topology>
    </subcellularLocation>
</comment>
<evidence type="ECO:0000256" key="4">
    <source>
        <dbReference type="ARBA" id="ARBA00022692"/>
    </source>
</evidence>
<feature type="transmembrane region" description="Helical" evidence="9">
    <location>
        <begin position="305"/>
        <end position="325"/>
    </location>
</feature>
<evidence type="ECO:0000256" key="7">
    <source>
        <dbReference type="ARBA" id="ARBA00024033"/>
    </source>
</evidence>
<evidence type="ECO:0000256" key="2">
    <source>
        <dbReference type="ARBA" id="ARBA00022475"/>
    </source>
</evidence>
<evidence type="ECO:0000256" key="3">
    <source>
        <dbReference type="ARBA" id="ARBA00022679"/>
    </source>
</evidence>
<reference evidence="10 11" key="1">
    <citation type="submission" date="2019-03" db="EMBL/GenBank/DDBJ databases">
        <title>Sequencing the genomes of 1000 actinobacteria strains.</title>
        <authorList>
            <person name="Klenk H.-P."/>
        </authorList>
    </citation>
    <scope>NUCLEOTIDE SEQUENCE [LARGE SCALE GENOMIC DNA]</scope>
    <source>
        <strain evidence="10 11">DSM 43805</strain>
    </source>
</reference>
<evidence type="ECO:0000256" key="8">
    <source>
        <dbReference type="SAM" id="MobiDB-lite"/>
    </source>
</evidence>
<name>A0A4R6JVG7_9ACTN</name>
<feature type="transmembrane region" description="Helical" evidence="9">
    <location>
        <begin position="610"/>
        <end position="628"/>
    </location>
</feature>
<feature type="transmembrane region" description="Helical" evidence="9">
    <location>
        <begin position="262"/>
        <end position="284"/>
    </location>
</feature>
<feature type="transmembrane region" description="Helical" evidence="9">
    <location>
        <begin position="402"/>
        <end position="421"/>
    </location>
</feature>
<feature type="transmembrane region" description="Helical" evidence="9">
    <location>
        <begin position="585"/>
        <end position="604"/>
    </location>
</feature>
<feature type="transmembrane region" description="Helical" evidence="9">
    <location>
        <begin position="498"/>
        <end position="520"/>
    </location>
</feature>
<evidence type="ECO:0000313" key="10">
    <source>
        <dbReference type="EMBL" id="TDO39551.1"/>
    </source>
</evidence>
<dbReference type="EMBL" id="SNWR01000001">
    <property type="protein sequence ID" value="TDO39551.1"/>
    <property type="molecule type" value="Genomic_DNA"/>
</dbReference>
<evidence type="ECO:0000256" key="5">
    <source>
        <dbReference type="ARBA" id="ARBA00022989"/>
    </source>
</evidence>
<organism evidence="10 11">
    <name type="scientific">Paractinoplanes brasiliensis</name>
    <dbReference type="NCBI Taxonomy" id="52695"/>
    <lineage>
        <taxon>Bacteria</taxon>
        <taxon>Bacillati</taxon>
        <taxon>Actinomycetota</taxon>
        <taxon>Actinomycetes</taxon>
        <taxon>Micromonosporales</taxon>
        <taxon>Micromonosporaceae</taxon>
        <taxon>Paractinoplanes</taxon>
    </lineage>
</organism>
<comment type="caution">
    <text evidence="10">The sequence shown here is derived from an EMBL/GenBank/DDBJ whole genome shotgun (WGS) entry which is preliminary data.</text>
</comment>
<keyword evidence="5 9" id="KW-1133">Transmembrane helix</keyword>
<gene>
    <name evidence="10" type="ORF">C8E87_3242</name>
</gene>
<keyword evidence="2" id="KW-1003">Cell membrane</keyword>
<sequence length="671" mass="69576">MTDSGRTASKSAVEGPAEGASRTDSAEDPSPRTPNGTSPASEKDAIAEATESSAPTDEHAPASPGGPAPTPAGKPGSSPTNPGDSPTEPDAPSTEPDAPASRPDGAAATPAAQPDAVTAKPDAPASTAAERGGSGAESSGSANAAREPDDNATSEEPDKPHSNTADTDKAPTAAPPAEPAPTESGPAADAEPALAPEPAPAKPRLAPNKLVPRTRAGRLLARVDQAAGGYAADLALYALSAAFALVTALSSTLLPHRAWGSVAVWAYADAFLLVFLQFLGYRLVRDRLEATTRPWRLLRLLVGNGARTTLTWLTWAGAALLPLVIQSVQRANGRTDRAQEEVLVVERMGERLLNDGTPYLSREAIAALPADERLGAYSPYQPGMSVFGLPRALAGDAWWTDARIWFALFTALILITAVLLLRPRPAPADDNATVRGSRADLWRSFATVRALQAVTVLPVCALTLATGGDDIPVLALCLLALVFAATDRYGWAGVAVGAAAACKLFALPVVAVLAVLAMAVARGGKLLPGALGLPILVLIPPFQVDQDAFLENVIRFPLGHGLVTSPAQSPFPGYLIAQNVPGGRLVALGLLLVVAAVITVRILWWPPRTASAAAAICGWGLLAAILLMPTTRFGYLLYPIAFLVWAAALRPVLRNHTATSAPSDDTALYRR</sequence>
<feature type="compositionally biased region" description="Basic and acidic residues" evidence="8">
    <location>
        <begin position="156"/>
        <end position="169"/>
    </location>
</feature>
<feature type="compositionally biased region" description="Low complexity" evidence="8">
    <location>
        <begin position="180"/>
        <end position="194"/>
    </location>
</feature>
<dbReference type="Proteomes" id="UP000294901">
    <property type="component" value="Unassembled WGS sequence"/>
</dbReference>
<dbReference type="Pfam" id="PF09594">
    <property type="entry name" value="GT87"/>
    <property type="match status" value="1"/>
</dbReference>
<dbReference type="InterPro" id="IPR018584">
    <property type="entry name" value="GT87"/>
</dbReference>
<protein>
    <submittedName>
        <fullName evidence="10">Uncharacterized protein DUF2029</fullName>
    </submittedName>
</protein>
<evidence type="ECO:0000256" key="1">
    <source>
        <dbReference type="ARBA" id="ARBA00004651"/>
    </source>
</evidence>
<evidence type="ECO:0000256" key="9">
    <source>
        <dbReference type="SAM" id="Phobius"/>
    </source>
</evidence>
<feature type="region of interest" description="Disordered" evidence="8">
    <location>
        <begin position="1"/>
        <end position="210"/>
    </location>
</feature>
<comment type="similarity">
    <text evidence="7">Belongs to the glycosyltransferase 87 family.</text>
</comment>
<feature type="transmembrane region" description="Helical" evidence="9">
    <location>
        <begin position="635"/>
        <end position="653"/>
    </location>
</feature>
<dbReference type="GO" id="GO:0016758">
    <property type="term" value="F:hexosyltransferase activity"/>
    <property type="evidence" value="ECO:0007669"/>
    <property type="project" value="InterPro"/>
</dbReference>
<feature type="transmembrane region" description="Helical" evidence="9">
    <location>
        <begin position="441"/>
        <end position="465"/>
    </location>
</feature>
<keyword evidence="3" id="KW-0808">Transferase</keyword>
<keyword evidence="11" id="KW-1185">Reference proteome</keyword>
<dbReference type="GO" id="GO:0005886">
    <property type="term" value="C:plasma membrane"/>
    <property type="evidence" value="ECO:0007669"/>
    <property type="project" value="UniProtKB-SubCell"/>
</dbReference>
<dbReference type="AlphaFoldDB" id="A0A4R6JVG7"/>
<keyword evidence="6 9" id="KW-0472">Membrane</keyword>
<evidence type="ECO:0000313" key="11">
    <source>
        <dbReference type="Proteomes" id="UP000294901"/>
    </source>
</evidence>
<feature type="compositionally biased region" description="Low complexity" evidence="8">
    <location>
        <begin position="100"/>
        <end position="145"/>
    </location>
</feature>
<feature type="transmembrane region" description="Helical" evidence="9">
    <location>
        <begin position="234"/>
        <end position="256"/>
    </location>
</feature>
<evidence type="ECO:0000256" key="6">
    <source>
        <dbReference type="ARBA" id="ARBA00023136"/>
    </source>
</evidence>
<feature type="transmembrane region" description="Helical" evidence="9">
    <location>
        <begin position="471"/>
        <end position="491"/>
    </location>
</feature>
<accession>A0A4R6JVG7</accession>
<feature type="compositionally biased region" description="Polar residues" evidence="8">
    <location>
        <begin position="1"/>
        <end position="10"/>
    </location>
</feature>
<proteinExistence type="inferred from homology"/>